<comment type="caution">
    <text evidence="2">The sequence shown here is derived from an EMBL/GenBank/DDBJ whole genome shotgun (WGS) entry which is preliminary data.</text>
</comment>
<evidence type="ECO:0000313" key="2">
    <source>
        <dbReference type="EMBL" id="CAL8129157.1"/>
    </source>
</evidence>
<protein>
    <submittedName>
        <fullName evidence="2">Uncharacterized protein</fullName>
    </submittedName>
</protein>
<feature type="compositionally biased region" description="Polar residues" evidence="1">
    <location>
        <begin position="41"/>
        <end position="61"/>
    </location>
</feature>
<sequence>MHELEYIHLSSQYDSEAALSDSSKQINNNTPNKLKRKGEMDSSTSTAKPNTSTAKETSTMAPNIHPLSGTIACPPEAQVPSLYTLPSFFQTWEAQKTNSNTEDNP</sequence>
<evidence type="ECO:0000256" key="1">
    <source>
        <dbReference type="SAM" id="MobiDB-lite"/>
    </source>
</evidence>
<keyword evidence="3" id="KW-1185">Reference proteome</keyword>
<gene>
    <name evidence="2" type="ORF">ODALV1_LOCUS22919</name>
</gene>
<organism evidence="2 3">
    <name type="scientific">Orchesella dallaii</name>
    <dbReference type="NCBI Taxonomy" id="48710"/>
    <lineage>
        <taxon>Eukaryota</taxon>
        <taxon>Metazoa</taxon>
        <taxon>Ecdysozoa</taxon>
        <taxon>Arthropoda</taxon>
        <taxon>Hexapoda</taxon>
        <taxon>Collembola</taxon>
        <taxon>Entomobryomorpha</taxon>
        <taxon>Entomobryoidea</taxon>
        <taxon>Orchesellidae</taxon>
        <taxon>Orchesellinae</taxon>
        <taxon>Orchesella</taxon>
    </lineage>
</organism>
<name>A0ABP1RJD8_9HEXA</name>
<proteinExistence type="predicted"/>
<reference evidence="2 3" key="1">
    <citation type="submission" date="2024-08" db="EMBL/GenBank/DDBJ databases">
        <authorList>
            <person name="Cucini C."/>
            <person name="Frati F."/>
        </authorList>
    </citation>
    <scope>NUCLEOTIDE SEQUENCE [LARGE SCALE GENOMIC DNA]</scope>
</reference>
<dbReference type="EMBL" id="CAXLJM020000076">
    <property type="protein sequence ID" value="CAL8129157.1"/>
    <property type="molecule type" value="Genomic_DNA"/>
</dbReference>
<feature type="region of interest" description="Disordered" evidence="1">
    <location>
        <begin position="1"/>
        <end position="75"/>
    </location>
</feature>
<dbReference type="Proteomes" id="UP001642540">
    <property type="component" value="Unassembled WGS sequence"/>
</dbReference>
<accession>A0ABP1RJD8</accession>
<feature type="compositionally biased region" description="Polar residues" evidence="1">
    <location>
        <begin position="9"/>
        <end position="32"/>
    </location>
</feature>
<evidence type="ECO:0000313" key="3">
    <source>
        <dbReference type="Proteomes" id="UP001642540"/>
    </source>
</evidence>